<keyword evidence="2" id="KW-1185">Reference proteome</keyword>
<proteinExistence type="predicted"/>
<dbReference type="GeneID" id="92046837"/>
<evidence type="ECO:0000313" key="2">
    <source>
        <dbReference type="Proteomes" id="UP001433268"/>
    </source>
</evidence>
<comment type="caution">
    <text evidence="1">The sequence shown here is derived from an EMBL/GenBank/DDBJ whole genome shotgun (WGS) entry which is preliminary data.</text>
</comment>
<dbReference type="RefSeq" id="XP_066665739.1">
    <property type="nucleotide sequence ID" value="XM_066813777.1"/>
</dbReference>
<accession>A0ABR1VU70</accession>
<evidence type="ECO:0000313" key="1">
    <source>
        <dbReference type="EMBL" id="KAK8074799.1"/>
    </source>
</evidence>
<name>A0ABR1VU70_9PEZI</name>
<reference evidence="1 2" key="1">
    <citation type="submission" date="2023-01" db="EMBL/GenBank/DDBJ databases">
        <title>Analysis of 21 Apiospora genomes using comparative genomics revels a genus with tremendous synthesis potential of carbohydrate active enzymes and secondary metabolites.</title>
        <authorList>
            <person name="Sorensen T."/>
        </authorList>
    </citation>
    <scope>NUCLEOTIDE SEQUENCE [LARGE SCALE GENOMIC DNA]</scope>
    <source>
        <strain evidence="1 2">CBS 114990</strain>
    </source>
</reference>
<organism evidence="1 2">
    <name type="scientific">Apiospora hydei</name>
    <dbReference type="NCBI Taxonomy" id="1337664"/>
    <lineage>
        <taxon>Eukaryota</taxon>
        <taxon>Fungi</taxon>
        <taxon>Dikarya</taxon>
        <taxon>Ascomycota</taxon>
        <taxon>Pezizomycotina</taxon>
        <taxon>Sordariomycetes</taxon>
        <taxon>Xylariomycetidae</taxon>
        <taxon>Amphisphaeriales</taxon>
        <taxon>Apiosporaceae</taxon>
        <taxon>Apiospora</taxon>
    </lineage>
</organism>
<dbReference type="EMBL" id="JAQQWN010000007">
    <property type="protein sequence ID" value="KAK8074799.1"/>
    <property type="molecule type" value="Genomic_DNA"/>
</dbReference>
<dbReference type="Proteomes" id="UP001433268">
    <property type="component" value="Unassembled WGS sequence"/>
</dbReference>
<sequence length="260" mass="28212">MTVATATTRPDPLVIFPSELLSTPTAAKPTPELLTRIAQEKTYSFYGLFDATALSTSAAACIASNSDGDAAHLTAVLRRFLKHAQQDCIAEAACWLVARMFKPSEEYVVPRWHRDGRMFTCSCSGPVEAEEGGASSGRAEQPLPHSKYAVTLLGPATRVLAPGQPAVDATLADVKSRMGPDELRGRAELAEALGGCEECEVERGQVIRFSWGQDDSHVHSEPDFAGEDRVLVNVLFGSETEIRDMCRRRREMFGVVGVRG</sequence>
<protein>
    <submittedName>
        <fullName evidence="1">Uncharacterized protein</fullName>
    </submittedName>
</protein>
<gene>
    <name evidence="1" type="ORF">PG997_009462</name>
</gene>